<comment type="caution">
    <text evidence="2">The sequence shown here is derived from an EMBL/GenBank/DDBJ whole genome shotgun (WGS) entry which is preliminary data.</text>
</comment>
<sequence>MKRRDIVIGVIVLAAAVGVYFYGQKLKKDNQPKVPQTLSSQDNTEQNIENKFNLQIPDDLEKAILKDRAGGNSQAIATRKWSDGQFSFDILADLPEPESGFLYQGFLIRGNEGEDGYSVISVGQFTIAKGGWLIHYESSNNYSDYTKVVVSLQQALSERPEKPVLQGSF</sequence>
<proteinExistence type="predicted"/>
<evidence type="ECO:0000313" key="3">
    <source>
        <dbReference type="Proteomes" id="UP000176198"/>
    </source>
</evidence>
<evidence type="ECO:0000256" key="1">
    <source>
        <dbReference type="SAM" id="Phobius"/>
    </source>
</evidence>
<name>A0A1F7WHM2_9BACT</name>
<accession>A0A1F7WHM2</accession>
<protein>
    <submittedName>
        <fullName evidence="2">Uncharacterized protein</fullName>
    </submittedName>
</protein>
<evidence type="ECO:0000313" key="2">
    <source>
        <dbReference type="EMBL" id="OGM02301.1"/>
    </source>
</evidence>
<keyword evidence="1" id="KW-0472">Membrane</keyword>
<keyword evidence="1" id="KW-1133">Transmembrane helix</keyword>
<dbReference type="AlphaFoldDB" id="A0A1F7WHM2"/>
<organism evidence="2 3">
    <name type="scientific">Candidatus Woesebacteria bacterium GWA1_41_8</name>
    <dbReference type="NCBI Taxonomy" id="1802471"/>
    <lineage>
        <taxon>Bacteria</taxon>
        <taxon>Candidatus Woeseibacteriota</taxon>
    </lineage>
</organism>
<keyword evidence="1" id="KW-0812">Transmembrane</keyword>
<gene>
    <name evidence="2" type="ORF">A2115_00970</name>
</gene>
<dbReference type="Proteomes" id="UP000176198">
    <property type="component" value="Unassembled WGS sequence"/>
</dbReference>
<feature type="transmembrane region" description="Helical" evidence="1">
    <location>
        <begin position="6"/>
        <end position="23"/>
    </location>
</feature>
<reference evidence="2 3" key="1">
    <citation type="journal article" date="2016" name="Nat. Commun.">
        <title>Thousands of microbial genomes shed light on interconnected biogeochemical processes in an aquifer system.</title>
        <authorList>
            <person name="Anantharaman K."/>
            <person name="Brown C.T."/>
            <person name="Hug L.A."/>
            <person name="Sharon I."/>
            <person name="Castelle C.J."/>
            <person name="Probst A.J."/>
            <person name="Thomas B.C."/>
            <person name="Singh A."/>
            <person name="Wilkins M.J."/>
            <person name="Karaoz U."/>
            <person name="Brodie E.L."/>
            <person name="Williams K.H."/>
            <person name="Hubbard S.S."/>
            <person name="Banfield J.F."/>
        </authorList>
    </citation>
    <scope>NUCLEOTIDE SEQUENCE [LARGE SCALE GENOMIC DNA]</scope>
</reference>
<dbReference type="EMBL" id="MGFJ01000025">
    <property type="protein sequence ID" value="OGM02301.1"/>
    <property type="molecule type" value="Genomic_DNA"/>
</dbReference>